<sequence length="279" mass="29365">MNPATASISLPMDAYTDSDAERERMGDAQRRLTAQCMARYGFSYEQPASPATGGAASKEDRHQNLYGVVDPAYAAAYGYAPDAGRPRAPRPPVPQLSDSASTVLFGQRPGDTGKADPGPASDEEAQKADSGLTVGGQQVPAGGCQREGYRKLYAPSKDSVDLLFTFGLASEAHTRAQEDSRVGAVLKKWSDCMAKAGYSGIASPYEVVEKLGLGSDQGGARAVAAATKDVACKREVNLVGVWAAAEAAYQKALAEEHAETLALYKTQRDARLKLAASLA</sequence>
<organism evidence="2 3">
    <name type="scientific">Streptomyces caledonius</name>
    <dbReference type="NCBI Taxonomy" id="3134107"/>
    <lineage>
        <taxon>Bacteria</taxon>
        <taxon>Bacillati</taxon>
        <taxon>Actinomycetota</taxon>
        <taxon>Actinomycetes</taxon>
        <taxon>Kitasatosporales</taxon>
        <taxon>Streptomycetaceae</taxon>
        <taxon>Streptomyces</taxon>
    </lineage>
</organism>
<comment type="caution">
    <text evidence="2">The sequence shown here is derived from an EMBL/GenBank/DDBJ whole genome shotgun (WGS) entry which is preliminary data.</text>
</comment>
<accession>A0ABU8U512</accession>
<dbReference type="EMBL" id="JBBKAM010000002">
    <property type="protein sequence ID" value="MEJ8642976.1"/>
    <property type="molecule type" value="Genomic_DNA"/>
</dbReference>
<protein>
    <submittedName>
        <fullName evidence="2">Uncharacterized protein</fullName>
    </submittedName>
</protein>
<name>A0ABU8U512_9ACTN</name>
<feature type="compositionally biased region" description="Basic and acidic residues" evidence="1">
    <location>
        <begin position="19"/>
        <end position="28"/>
    </location>
</feature>
<gene>
    <name evidence="2" type="ORF">WKI68_19485</name>
</gene>
<proteinExistence type="predicted"/>
<dbReference type="Proteomes" id="UP001382904">
    <property type="component" value="Unassembled WGS sequence"/>
</dbReference>
<reference evidence="2 3" key="1">
    <citation type="submission" date="2024-03" db="EMBL/GenBank/DDBJ databases">
        <title>Novel Streptomyces species of biotechnological and ecological value are a feature of Machair soil.</title>
        <authorList>
            <person name="Prole J.R."/>
            <person name="Goodfellow M."/>
            <person name="Allenby N."/>
            <person name="Ward A.C."/>
        </authorList>
    </citation>
    <scope>NUCLEOTIDE SEQUENCE [LARGE SCALE GENOMIC DNA]</scope>
    <source>
        <strain evidence="2 3">MS1.HAVA.3</strain>
    </source>
</reference>
<keyword evidence="3" id="KW-1185">Reference proteome</keyword>
<feature type="region of interest" description="Disordered" evidence="1">
    <location>
        <begin position="103"/>
        <end position="140"/>
    </location>
</feature>
<evidence type="ECO:0000256" key="1">
    <source>
        <dbReference type="SAM" id="MobiDB-lite"/>
    </source>
</evidence>
<evidence type="ECO:0000313" key="3">
    <source>
        <dbReference type="Proteomes" id="UP001382904"/>
    </source>
</evidence>
<feature type="region of interest" description="Disordered" evidence="1">
    <location>
        <begin position="1"/>
        <end position="28"/>
    </location>
</feature>
<evidence type="ECO:0000313" key="2">
    <source>
        <dbReference type="EMBL" id="MEJ8642976.1"/>
    </source>
</evidence>